<reference evidence="1 2" key="1">
    <citation type="submission" date="2024-01" db="EMBL/GenBank/DDBJ databases">
        <title>Genome assemblies of Stephania.</title>
        <authorList>
            <person name="Yang L."/>
        </authorList>
    </citation>
    <scope>NUCLEOTIDE SEQUENCE [LARGE SCALE GENOMIC DNA]</scope>
    <source>
        <strain evidence="1">QJT</strain>
        <tissue evidence="1">Leaf</tissue>
    </source>
</reference>
<dbReference type="AlphaFoldDB" id="A0AAP0EFV1"/>
<name>A0AAP0EFV1_9MAGN</name>
<gene>
    <name evidence="1" type="ORF">Sjap_024009</name>
</gene>
<evidence type="ECO:0000313" key="1">
    <source>
        <dbReference type="EMBL" id="KAK9090832.1"/>
    </source>
</evidence>
<dbReference type="Proteomes" id="UP001417504">
    <property type="component" value="Unassembled WGS sequence"/>
</dbReference>
<dbReference type="EMBL" id="JBBNAE010000010">
    <property type="protein sequence ID" value="KAK9090832.1"/>
    <property type="molecule type" value="Genomic_DNA"/>
</dbReference>
<accession>A0AAP0EFV1</accession>
<keyword evidence="2" id="KW-1185">Reference proteome</keyword>
<organism evidence="1 2">
    <name type="scientific">Stephania japonica</name>
    <dbReference type="NCBI Taxonomy" id="461633"/>
    <lineage>
        <taxon>Eukaryota</taxon>
        <taxon>Viridiplantae</taxon>
        <taxon>Streptophyta</taxon>
        <taxon>Embryophyta</taxon>
        <taxon>Tracheophyta</taxon>
        <taxon>Spermatophyta</taxon>
        <taxon>Magnoliopsida</taxon>
        <taxon>Ranunculales</taxon>
        <taxon>Menispermaceae</taxon>
        <taxon>Menispermoideae</taxon>
        <taxon>Cissampelideae</taxon>
        <taxon>Stephania</taxon>
    </lineage>
</organism>
<proteinExistence type="predicted"/>
<sequence>MTSLPLISPTVFPAQNVCTPQRKLEAQASTLTIPSEHRRCELAISEPSSIIFECLRCSVGIYHKIWRKKL</sequence>
<protein>
    <submittedName>
        <fullName evidence="1">Uncharacterized protein</fullName>
    </submittedName>
</protein>
<evidence type="ECO:0000313" key="2">
    <source>
        <dbReference type="Proteomes" id="UP001417504"/>
    </source>
</evidence>
<comment type="caution">
    <text evidence="1">The sequence shown here is derived from an EMBL/GenBank/DDBJ whole genome shotgun (WGS) entry which is preliminary data.</text>
</comment>